<organism evidence="2 3">
    <name type="scientific">Photobacterium angustum</name>
    <dbReference type="NCBI Taxonomy" id="661"/>
    <lineage>
        <taxon>Bacteria</taxon>
        <taxon>Pseudomonadati</taxon>
        <taxon>Pseudomonadota</taxon>
        <taxon>Gammaproteobacteria</taxon>
        <taxon>Vibrionales</taxon>
        <taxon>Vibrionaceae</taxon>
        <taxon>Photobacterium</taxon>
    </lineage>
</organism>
<protein>
    <submittedName>
        <fullName evidence="2">GNAT family N-acetyltransferase</fullName>
    </submittedName>
</protein>
<dbReference type="Pfam" id="PF00583">
    <property type="entry name" value="Acetyltransf_1"/>
    <property type="match status" value="1"/>
</dbReference>
<dbReference type="RefSeq" id="WP_045128409.1">
    <property type="nucleotide sequence ID" value="NZ_JZSN01000008.1"/>
</dbReference>
<feature type="domain" description="N-acetyltransferase" evidence="1">
    <location>
        <begin position="3"/>
        <end position="165"/>
    </location>
</feature>
<dbReference type="GO" id="GO:0016747">
    <property type="term" value="F:acyltransferase activity, transferring groups other than amino-acyl groups"/>
    <property type="evidence" value="ECO:0007669"/>
    <property type="project" value="InterPro"/>
</dbReference>
<dbReference type="EMBL" id="PYOY01000001">
    <property type="protein sequence ID" value="PSX10031.1"/>
    <property type="molecule type" value="Genomic_DNA"/>
</dbReference>
<dbReference type="CDD" id="cd04301">
    <property type="entry name" value="NAT_SF"/>
    <property type="match status" value="1"/>
</dbReference>
<evidence type="ECO:0000313" key="3">
    <source>
        <dbReference type="Proteomes" id="UP000241440"/>
    </source>
</evidence>
<accession>A0A855SL17</accession>
<keyword evidence="2" id="KW-0808">Transferase</keyword>
<dbReference type="InterPro" id="IPR016181">
    <property type="entry name" value="Acyl_CoA_acyltransferase"/>
</dbReference>
<comment type="caution">
    <text evidence="2">The sequence shown here is derived from an EMBL/GenBank/DDBJ whole genome shotgun (WGS) entry which is preliminary data.</text>
</comment>
<dbReference type="GeneID" id="61227684"/>
<reference evidence="2 3" key="1">
    <citation type="submission" date="2018-01" db="EMBL/GenBank/DDBJ databases">
        <title>Whole genome sequencing of Histamine producing bacteria.</title>
        <authorList>
            <person name="Butler K."/>
        </authorList>
    </citation>
    <scope>NUCLEOTIDE SEQUENCE [LARGE SCALE GENOMIC DNA]</scope>
    <source>
        <strain evidence="2 3">A2-1</strain>
    </source>
</reference>
<dbReference type="Gene3D" id="3.40.630.30">
    <property type="match status" value="1"/>
</dbReference>
<proteinExistence type="predicted"/>
<evidence type="ECO:0000259" key="1">
    <source>
        <dbReference type="PROSITE" id="PS51186"/>
    </source>
</evidence>
<dbReference type="PROSITE" id="PS51186">
    <property type="entry name" value="GNAT"/>
    <property type="match status" value="1"/>
</dbReference>
<dbReference type="AlphaFoldDB" id="A0A855SL17"/>
<dbReference type="SUPFAM" id="SSF55729">
    <property type="entry name" value="Acyl-CoA N-acyltransferases (Nat)"/>
    <property type="match status" value="1"/>
</dbReference>
<name>A0A855SL17_PHOAN</name>
<dbReference type="Proteomes" id="UP000241440">
    <property type="component" value="Unassembled WGS sequence"/>
</dbReference>
<dbReference type="InterPro" id="IPR000182">
    <property type="entry name" value="GNAT_dom"/>
</dbReference>
<gene>
    <name evidence="2" type="ORF">C0W41_04325</name>
</gene>
<sequence length="165" mass="19377">MEVQLKQIEAESRHILENMFPYYVYDMSEFMGWSPNAEGVYAFKAESLNSYWSNADHTPYFIYADQELAGFVLVRKYPTNQNVFDIEQFFVLRKFKGQGVGKSAFKDVVTRYPGQWQIRVLKENESGLRFWLSAIKNIIGVNFNLGVDIDIDLEMHFIRFETKSQ</sequence>
<evidence type="ECO:0000313" key="2">
    <source>
        <dbReference type="EMBL" id="PSX10031.1"/>
    </source>
</evidence>